<dbReference type="AlphaFoldDB" id="A0A1Y5F5A8"/>
<dbReference type="CDD" id="cd00090">
    <property type="entry name" value="HTH_ARSR"/>
    <property type="match status" value="1"/>
</dbReference>
<feature type="domain" description="HTH hxlR-type" evidence="4">
    <location>
        <begin position="24"/>
        <end position="118"/>
    </location>
</feature>
<dbReference type="Proteomes" id="UP000196531">
    <property type="component" value="Unassembled WGS sequence"/>
</dbReference>
<dbReference type="GO" id="GO:0003677">
    <property type="term" value="F:DNA binding"/>
    <property type="evidence" value="ECO:0007669"/>
    <property type="project" value="UniProtKB-KW"/>
</dbReference>
<evidence type="ECO:0000256" key="1">
    <source>
        <dbReference type="ARBA" id="ARBA00023015"/>
    </source>
</evidence>
<keyword evidence="3" id="KW-0804">Transcription</keyword>
<keyword evidence="2" id="KW-0238">DNA-binding</keyword>
<dbReference type="InterPro" id="IPR036390">
    <property type="entry name" value="WH_DNA-bd_sf"/>
</dbReference>
<protein>
    <submittedName>
        <fullName evidence="5">HxlR family transcriptional regulator</fullName>
    </submittedName>
</protein>
<evidence type="ECO:0000256" key="3">
    <source>
        <dbReference type="ARBA" id="ARBA00023163"/>
    </source>
</evidence>
<evidence type="ECO:0000259" key="4">
    <source>
        <dbReference type="PROSITE" id="PS51118"/>
    </source>
</evidence>
<dbReference type="InterPro" id="IPR002577">
    <property type="entry name" value="HTH_HxlR"/>
</dbReference>
<dbReference type="InterPro" id="IPR036388">
    <property type="entry name" value="WH-like_DNA-bd_sf"/>
</dbReference>
<organism evidence="5 6">
    <name type="scientific">Halobacteriovorax marinus</name>
    <dbReference type="NCBI Taxonomy" id="97084"/>
    <lineage>
        <taxon>Bacteria</taxon>
        <taxon>Pseudomonadati</taxon>
        <taxon>Bdellovibrionota</taxon>
        <taxon>Bacteriovoracia</taxon>
        <taxon>Bacteriovoracales</taxon>
        <taxon>Halobacteriovoraceae</taxon>
        <taxon>Halobacteriovorax</taxon>
    </lineage>
</organism>
<dbReference type="EMBL" id="MAAO01000007">
    <property type="protein sequence ID" value="OUR95842.1"/>
    <property type="molecule type" value="Genomic_DNA"/>
</dbReference>
<keyword evidence="1" id="KW-0805">Transcription regulation</keyword>
<dbReference type="GO" id="GO:0006355">
    <property type="term" value="P:regulation of DNA-templated transcription"/>
    <property type="evidence" value="ECO:0007669"/>
    <property type="project" value="UniProtKB-ARBA"/>
</dbReference>
<evidence type="ECO:0000313" key="6">
    <source>
        <dbReference type="Proteomes" id="UP000196531"/>
    </source>
</evidence>
<comment type="caution">
    <text evidence="5">The sequence shown here is derived from an EMBL/GenBank/DDBJ whole genome shotgun (WGS) entry which is preliminary data.</text>
</comment>
<gene>
    <name evidence="5" type="ORF">A9Q84_15185</name>
</gene>
<dbReference type="PROSITE" id="PS51118">
    <property type="entry name" value="HTH_HXLR"/>
    <property type="match status" value="1"/>
</dbReference>
<evidence type="ECO:0000313" key="5">
    <source>
        <dbReference type="EMBL" id="OUR95842.1"/>
    </source>
</evidence>
<dbReference type="PANTHER" id="PTHR33204">
    <property type="entry name" value="TRANSCRIPTIONAL REGULATOR, MARR FAMILY"/>
    <property type="match status" value="1"/>
</dbReference>
<reference evidence="6" key="1">
    <citation type="journal article" date="2017" name="Proc. Natl. Acad. Sci. U.S.A.">
        <title>Simulation of Deepwater Horizon oil plume reveals substrate specialization within a complex community of hydrocarbon-degraders.</title>
        <authorList>
            <person name="Hu P."/>
            <person name="Dubinsky E.A."/>
            <person name="Probst A.J."/>
            <person name="Wang J."/>
            <person name="Sieber C.M.K."/>
            <person name="Tom L.M."/>
            <person name="Gardinali P."/>
            <person name="Banfield J.F."/>
            <person name="Atlas R.M."/>
            <person name="Andersen G.L."/>
        </authorList>
    </citation>
    <scope>NUCLEOTIDE SEQUENCE [LARGE SCALE GENOMIC DNA]</scope>
</reference>
<evidence type="ECO:0000256" key="2">
    <source>
        <dbReference type="ARBA" id="ARBA00023125"/>
    </source>
</evidence>
<dbReference type="Gene3D" id="1.10.10.10">
    <property type="entry name" value="Winged helix-like DNA-binding domain superfamily/Winged helix DNA-binding domain"/>
    <property type="match status" value="1"/>
</dbReference>
<sequence>MTKKQSGLSSKANKIESVEGLNDCPITVALSVIGGKWKVIVLYILRDGTLRFGEIRKKIPKITQKMLTQQLRELERDGLVSREVFPEVPPRVEYSVTKLAEDLSPILDQLCSWGSKLK</sequence>
<dbReference type="PANTHER" id="PTHR33204:SF29">
    <property type="entry name" value="TRANSCRIPTIONAL REGULATOR"/>
    <property type="match status" value="1"/>
</dbReference>
<dbReference type="InterPro" id="IPR011991">
    <property type="entry name" value="ArsR-like_HTH"/>
</dbReference>
<dbReference type="Pfam" id="PF01638">
    <property type="entry name" value="HxlR"/>
    <property type="match status" value="1"/>
</dbReference>
<accession>A0A1Y5F5A8</accession>
<name>A0A1Y5F5A8_9BACT</name>
<proteinExistence type="predicted"/>
<dbReference type="SUPFAM" id="SSF46785">
    <property type="entry name" value="Winged helix' DNA-binding domain"/>
    <property type="match status" value="1"/>
</dbReference>